<dbReference type="EMBL" id="MU157892">
    <property type="protein sequence ID" value="KAF9524881.1"/>
    <property type="molecule type" value="Genomic_DNA"/>
</dbReference>
<reference evidence="1" key="1">
    <citation type="submission" date="2020-11" db="EMBL/GenBank/DDBJ databases">
        <authorList>
            <consortium name="DOE Joint Genome Institute"/>
            <person name="Ahrendt S."/>
            <person name="Riley R."/>
            <person name="Andreopoulos W."/>
            <person name="Labutti K."/>
            <person name="Pangilinan J."/>
            <person name="Ruiz-Duenas F.J."/>
            <person name="Barrasa J.M."/>
            <person name="Sanchez-Garcia M."/>
            <person name="Camarero S."/>
            <person name="Miyauchi S."/>
            <person name="Serrano A."/>
            <person name="Linde D."/>
            <person name="Babiker R."/>
            <person name="Drula E."/>
            <person name="Ayuso-Fernandez I."/>
            <person name="Pacheco R."/>
            <person name="Padilla G."/>
            <person name="Ferreira P."/>
            <person name="Barriuso J."/>
            <person name="Kellner H."/>
            <person name="Castanera R."/>
            <person name="Alfaro M."/>
            <person name="Ramirez L."/>
            <person name="Pisabarro A.G."/>
            <person name="Kuo A."/>
            <person name="Tritt A."/>
            <person name="Lipzen A."/>
            <person name="He G."/>
            <person name="Yan M."/>
            <person name="Ng V."/>
            <person name="Cullen D."/>
            <person name="Martin F."/>
            <person name="Rosso M.-N."/>
            <person name="Henrissat B."/>
            <person name="Hibbett D."/>
            <person name="Martinez A.T."/>
            <person name="Grigoriev I.V."/>
        </authorList>
    </citation>
    <scope>NUCLEOTIDE SEQUENCE</scope>
    <source>
        <strain evidence="1">CBS 506.95</strain>
    </source>
</reference>
<name>A0A9P6JL58_9AGAR</name>
<organism evidence="1 2">
    <name type="scientific">Crepidotus variabilis</name>
    <dbReference type="NCBI Taxonomy" id="179855"/>
    <lineage>
        <taxon>Eukaryota</taxon>
        <taxon>Fungi</taxon>
        <taxon>Dikarya</taxon>
        <taxon>Basidiomycota</taxon>
        <taxon>Agaricomycotina</taxon>
        <taxon>Agaricomycetes</taxon>
        <taxon>Agaricomycetidae</taxon>
        <taxon>Agaricales</taxon>
        <taxon>Agaricineae</taxon>
        <taxon>Crepidotaceae</taxon>
        <taxon>Crepidotus</taxon>
    </lineage>
</organism>
<evidence type="ECO:0008006" key="3">
    <source>
        <dbReference type="Google" id="ProtNLM"/>
    </source>
</evidence>
<dbReference type="OrthoDB" id="1681765at2759"/>
<comment type="caution">
    <text evidence="1">The sequence shown here is derived from an EMBL/GenBank/DDBJ whole genome shotgun (WGS) entry which is preliminary data.</text>
</comment>
<dbReference type="Proteomes" id="UP000807306">
    <property type="component" value="Unassembled WGS sequence"/>
</dbReference>
<protein>
    <recommendedName>
        <fullName evidence="3">DDE Tnp4 domain-containing protein</fullName>
    </recommendedName>
</protein>
<feature type="non-terminal residue" evidence="1">
    <location>
        <position position="102"/>
    </location>
</feature>
<accession>A0A9P6JL58</accession>
<feature type="non-terminal residue" evidence="1">
    <location>
        <position position="1"/>
    </location>
</feature>
<proteinExistence type="predicted"/>
<sequence length="102" mass="11568">HAQARNIVEHIFGVLKKRWDILNRAPQFDMLVQAKIPPGLGAVHNFIIDHDDHDLEHYLNALDIDEPFFTGEPGAGAIPRVERERADALQAEIATSMWNAYQ</sequence>
<evidence type="ECO:0000313" key="1">
    <source>
        <dbReference type="EMBL" id="KAF9524881.1"/>
    </source>
</evidence>
<keyword evidence="2" id="KW-1185">Reference proteome</keyword>
<dbReference type="AlphaFoldDB" id="A0A9P6JL58"/>
<gene>
    <name evidence="1" type="ORF">CPB83DRAFT_748575</name>
</gene>
<evidence type="ECO:0000313" key="2">
    <source>
        <dbReference type="Proteomes" id="UP000807306"/>
    </source>
</evidence>